<reference evidence="7" key="1">
    <citation type="submission" date="2025-08" db="UniProtKB">
        <authorList>
            <consortium name="RefSeq"/>
        </authorList>
    </citation>
    <scope>IDENTIFICATION</scope>
    <source>
        <tissue evidence="7">Whole larvae</tissue>
    </source>
</reference>
<organism evidence="6 7">
    <name type="scientific">Galleria mellonella</name>
    <name type="common">Greater wax moth</name>
    <dbReference type="NCBI Taxonomy" id="7137"/>
    <lineage>
        <taxon>Eukaryota</taxon>
        <taxon>Metazoa</taxon>
        <taxon>Ecdysozoa</taxon>
        <taxon>Arthropoda</taxon>
        <taxon>Hexapoda</taxon>
        <taxon>Insecta</taxon>
        <taxon>Pterygota</taxon>
        <taxon>Neoptera</taxon>
        <taxon>Endopterygota</taxon>
        <taxon>Lepidoptera</taxon>
        <taxon>Glossata</taxon>
        <taxon>Ditrysia</taxon>
        <taxon>Pyraloidea</taxon>
        <taxon>Pyralidae</taxon>
        <taxon>Galleriinae</taxon>
        <taxon>Galleria</taxon>
    </lineage>
</organism>
<dbReference type="GO" id="GO:0016042">
    <property type="term" value="P:lipid catabolic process"/>
    <property type="evidence" value="ECO:0007669"/>
    <property type="project" value="TreeGrafter"/>
</dbReference>
<dbReference type="PANTHER" id="PTHR11610">
    <property type="entry name" value="LIPASE"/>
    <property type="match status" value="1"/>
</dbReference>
<evidence type="ECO:0000259" key="5">
    <source>
        <dbReference type="Pfam" id="PF00151"/>
    </source>
</evidence>
<evidence type="ECO:0000256" key="2">
    <source>
        <dbReference type="ARBA" id="ARBA00010701"/>
    </source>
</evidence>
<dbReference type="Gene3D" id="3.40.50.1820">
    <property type="entry name" value="alpha/beta hydrolase"/>
    <property type="match status" value="1"/>
</dbReference>
<dbReference type="InParanoid" id="A0A6J3BT28"/>
<keyword evidence="3" id="KW-0964">Secreted</keyword>
<dbReference type="KEGG" id="gmw:113512233"/>
<feature type="non-terminal residue" evidence="7">
    <location>
        <position position="1"/>
    </location>
</feature>
<dbReference type="PANTHER" id="PTHR11610:SF173">
    <property type="entry name" value="LIPASE DOMAIN-CONTAINING PROTEIN-RELATED"/>
    <property type="match status" value="1"/>
</dbReference>
<dbReference type="Proteomes" id="UP001652740">
    <property type="component" value="Unplaced"/>
</dbReference>
<dbReference type="AlphaFoldDB" id="A0A6J3BT28"/>
<dbReference type="GO" id="GO:0016298">
    <property type="term" value="F:lipase activity"/>
    <property type="evidence" value="ECO:0007669"/>
    <property type="project" value="InterPro"/>
</dbReference>
<proteinExistence type="inferred from homology"/>
<dbReference type="InterPro" id="IPR013818">
    <property type="entry name" value="Lipase"/>
</dbReference>
<comment type="subcellular location">
    <subcellularLocation>
        <location evidence="1">Secreted</location>
    </subcellularLocation>
</comment>
<accession>A0A6J3BT28</accession>
<dbReference type="GO" id="GO:0017171">
    <property type="term" value="F:serine hydrolase activity"/>
    <property type="evidence" value="ECO:0007669"/>
    <property type="project" value="TreeGrafter"/>
</dbReference>
<dbReference type="Pfam" id="PF00151">
    <property type="entry name" value="Lipase"/>
    <property type="match status" value="1"/>
</dbReference>
<protein>
    <submittedName>
        <fullName evidence="7">Lipase member H-B-like</fullName>
    </submittedName>
</protein>
<name>A0A6J3BT28_GALME</name>
<dbReference type="SUPFAM" id="SSF53474">
    <property type="entry name" value="alpha/beta-Hydrolases"/>
    <property type="match status" value="1"/>
</dbReference>
<dbReference type="InterPro" id="IPR029058">
    <property type="entry name" value="AB_hydrolase_fold"/>
</dbReference>
<evidence type="ECO:0000313" key="6">
    <source>
        <dbReference type="Proteomes" id="UP001652740"/>
    </source>
</evidence>
<evidence type="ECO:0000256" key="3">
    <source>
        <dbReference type="ARBA" id="ARBA00022525"/>
    </source>
</evidence>
<evidence type="ECO:0000256" key="4">
    <source>
        <dbReference type="RuleBase" id="RU004262"/>
    </source>
</evidence>
<evidence type="ECO:0000313" key="7">
    <source>
        <dbReference type="RefSeq" id="XP_031762870.2"/>
    </source>
</evidence>
<dbReference type="RefSeq" id="XP_031762870.2">
    <property type="nucleotide sequence ID" value="XM_031907010.2"/>
</dbReference>
<comment type="similarity">
    <text evidence="2 4">Belongs to the AB hydrolase superfamily. Lipase family.</text>
</comment>
<feature type="domain" description="Lipase" evidence="5">
    <location>
        <begin position="14"/>
        <end position="286"/>
    </location>
</feature>
<dbReference type="PRINTS" id="PR00821">
    <property type="entry name" value="TAGLIPASE"/>
</dbReference>
<gene>
    <name evidence="7" type="primary">LOC113512233</name>
</gene>
<sequence>FSSIDDYKEFKFNEANEVISSHWYNPNRTTVIFTHGFRGNPRGPAVTAVINSYLEQGKSNVALLNWEKLAAPVLSNMFNSYVNWAASNAKKVGEMFAQTLQNLSEAGLNLSNTHLVGHSLGAHLFGIAGNILSKEGTQVAWITGLDPASVGFENRPLSSKLHAGSAGFVDVIHSDPDRYGYKRQMGTVDFWPNYRNFGPVIQPGCSNRQHSIFSAEDLCNHNRCWQILVDSLKYPGTLIGRYAENYRKWKKYSQEDKDAVLLEIGIYHQNIVPGNYYFRTRAESPYGMDKDGLYP</sequence>
<dbReference type="GeneID" id="113512233"/>
<dbReference type="InterPro" id="IPR000734">
    <property type="entry name" value="TAG_lipase"/>
</dbReference>
<dbReference type="GO" id="GO:0005615">
    <property type="term" value="C:extracellular space"/>
    <property type="evidence" value="ECO:0007669"/>
    <property type="project" value="TreeGrafter"/>
</dbReference>
<evidence type="ECO:0000256" key="1">
    <source>
        <dbReference type="ARBA" id="ARBA00004613"/>
    </source>
</evidence>
<keyword evidence="6" id="KW-1185">Reference proteome</keyword>